<dbReference type="Pfam" id="PF20741">
    <property type="entry name" value="GKRP-like_C"/>
    <property type="match status" value="1"/>
</dbReference>
<evidence type="ECO:0000256" key="11">
    <source>
        <dbReference type="ARBA" id="ARBA00084049"/>
    </source>
</evidence>
<proteinExistence type="inferred from homology"/>
<accession>A0A0J1LFW7</accession>
<feature type="active site" description="Proton donor" evidence="12">
    <location>
        <position position="85"/>
    </location>
</feature>
<dbReference type="Proteomes" id="UP000036045">
    <property type="component" value="Unassembled WGS sequence"/>
</dbReference>
<dbReference type="GO" id="GO:0097367">
    <property type="term" value="F:carbohydrate derivative binding"/>
    <property type="evidence" value="ECO:0007669"/>
    <property type="project" value="InterPro"/>
</dbReference>
<comment type="miscellaneous">
    <text evidence="12">A lyase-type mechanism (elimination/hydration) is suggested for the cleavage of the lactyl ether bond of MurNAc 6-phosphate, with the formation of an alpha,beta-unsaturated aldehyde intermediate with (E)-stereochemistry, followed by the syn addition of water to give product.</text>
</comment>
<dbReference type="InterPro" id="IPR005488">
    <property type="entry name" value="Etherase_MurQ"/>
</dbReference>
<dbReference type="PANTHER" id="PTHR10088:SF4">
    <property type="entry name" value="GLUCOKINASE REGULATORY PROTEIN"/>
    <property type="match status" value="1"/>
</dbReference>
<evidence type="ECO:0000256" key="12">
    <source>
        <dbReference type="HAMAP-Rule" id="MF_00068"/>
    </source>
</evidence>
<dbReference type="AlphaFoldDB" id="A0A0J1LFW7"/>
<dbReference type="GO" id="GO:0016835">
    <property type="term" value="F:carbon-oxygen lyase activity"/>
    <property type="evidence" value="ECO:0007669"/>
    <property type="project" value="UniProtKB-UniRule"/>
</dbReference>
<dbReference type="UniPathway" id="UPA00342"/>
<protein>
    <recommendedName>
        <fullName evidence="9 12">N-acetylmuramic acid 6-phosphate etherase</fullName>
        <shortName evidence="12">MurNAc-6-P etherase</shortName>
        <ecNumber evidence="8 12">4.2.1.126</ecNumber>
    </recommendedName>
    <alternativeName>
        <fullName evidence="11 12">N-acetylmuramic acid 6-phosphate hydrolase</fullName>
    </alternativeName>
    <alternativeName>
        <fullName evidence="10 12">N-acetylmuramic acid 6-phosphate lyase</fullName>
    </alternativeName>
</protein>
<dbReference type="InterPro" id="IPR005486">
    <property type="entry name" value="Glucokinase_regulatory_CS"/>
</dbReference>
<dbReference type="SUPFAM" id="SSF53697">
    <property type="entry name" value="SIS domain"/>
    <property type="match status" value="1"/>
</dbReference>
<evidence type="ECO:0000256" key="2">
    <source>
        <dbReference type="ARBA" id="ARBA00023239"/>
    </source>
</evidence>
<keyword evidence="3 12" id="KW-0119">Carbohydrate metabolism</keyword>
<dbReference type="Pfam" id="PF22645">
    <property type="entry name" value="GKRP_SIS_N"/>
    <property type="match status" value="1"/>
</dbReference>
<dbReference type="NCBIfam" id="NF003915">
    <property type="entry name" value="PRK05441.1"/>
    <property type="match status" value="1"/>
</dbReference>
<dbReference type="FunFam" id="3.40.50.10490:FF:000014">
    <property type="entry name" value="N-acetylmuramic acid 6-phosphate etherase"/>
    <property type="match status" value="1"/>
</dbReference>
<dbReference type="EMBL" id="LDPH01000002">
    <property type="protein sequence ID" value="KLV28010.1"/>
    <property type="molecule type" value="Genomic_DNA"/>
</dbReference>
<dbReference type="InterPro" id="IPR040190">
    <property type="entry name" value="MURQ/GCKR"/>
</dbReference>
<dbReference type="OrthoDB" id="9813395at2"/>
<evidence type="ECO:0000256" key="10">
    <source>
        <dbReference type="ARBA" id="ARBA00077905"/>
    </source>
</evidence>
<reference evidence="14 15" key="1">
    <citation type="submission" date="2015-05" db="EMBL/GenBank/DDBJ databases">
        <title>Whole genome sequence and identification of bacterial endophytes from Costus igneus.</title>
        <authorList>
            <person name="Lee Y.P."/>
            <person name="Gan H.M."/>
            <person name="Eng W."/>
            <person name="Wheatley M.S."/>
            <person name="Caraballo A."/>
            <person name="Polter S."/>
            <person name="Savka M.A."/>
            <person name="Hudson A.O."/>
        </authorList>
    </citation>
    <scope>NUCLEOTIDE SEQUENCE [LARGE SCALE GENOMIC DNA]</scope>
    <source>
        <strain evidence="14 15">RIT379</strain>
    </source>
</reference>
<dbReference type="PROSITE" id="PS01272">
    <property type="entry name" value="GCKR"/>
    <property type="match status" value="1"/>
</dbReference>
<dbReference type="GO" id="GO:0016803">
    <property type="term" value="F:ether hydrolase activity"/>
    <property type="evidence" value="ECO:0007669"/>
    <property type="project" value="TreeGrafter"/>
</dbReference>
<feature type="domain" description="SIS" evidence="13">
    <location>
        <begin position="57"/>
        <end position="220"/>
    </location>
</feature>
<feature type="active site" evidence="12">
    <location>
        <position position="116"/>
    </location>
</feature>
<evidence type="ECO:0000256" key="6">
    <source>
        <dbReference type="ARBA" id="ARBA00060672"/>
    </source>
</evidence>
<evidence type="ECO:0000256" key="4">
    <source>
        <dbReference type="ARBA" id="ARBA00051747"/>
    </source>
</evidence>
<dbReference type="NCBIfam" id="NF009222">
    <property type="entry name" value="PRK12570.1"/>
    <property type="match status" value="1"/>
</dbReference>
<comment type="pathway">
    <text evidence="5">Amino-sugar metabolism; 1,6-anhydro-N-acetylmuramate degradation.</text>
</comment>
<evidence type="ECO:0000313" key="15">
    <source>
        <dbReference type="Proteomes" id="UP000036045"/>
    </source>
</evidence>
<evidence type="ECO:0000313" key="14">
    <source>
        <dbReference type="EMBL" id="KLV28010.1"/>
    </source>
</evidence>
<dbReference type="HAMAP" id="MF_00068">
    <property type="entry name" value="MurQ"/>
    <property type="match status" value="1"/>
</dbReference>
<comment type="pathway">
    <text evidence="12">Amino-sugar metabolism; N-acetylmuramate degradation.</text>
</comment>
<organism evidence="14 15">
    <name type="scientific">Niallia circulans</name>
    <name type="common">Bacillus circulans</name>
    <dbReference type="NCBI Taxonomy" id="1397"/>
    <lineage>
        <taxon>Bacteria</taxon>
        <taxon>Bacillati</taxon>
        <taxon>Bacillota</taxon>
        <taxon>Bacilli</taxon>
        <taxon>Bacillales</taxon>
        <taxon>Bacillaceae</taxon>
        <taxon>Niallia</taxon>
    </lineage>
</organism>
<dbReference type="InterPro" id="IPR001347">
    <property type="entry name" value="SIS_dom"/>
</dbReference>
<evidence type="ECO:0000256" key="3">
    <source>
        <dbReference type="ARBA" id="ARBA00023277"/>
    </source>
</evidence>
<comment type="pathway">
    <text evidence="6">Cell wall biogenesis.</text>
</comment>
<dbReference type="Gene3D" id="1.10.8.1080">
    <property type="match status" value="1"/>
</dbReference>
<dbReference type="Gene3D" id="3.40.50.10490">
    <property type="entry name" value="Glucose-6-phosphate isomerase like protein, domain 1"/>
    <property type="match status" value="1"/>
</dbReference>
<dbReference type="GO" id="GO:0009254">
    <property type="term" value="P:peptidoglycan turnover"/>
    <property type="evidence" value="ECO:0007669"/>
    <property type="project" value="TreeGrafter"/>
</dbReference>
<dbReference type="EC" id="4.2.1.126" evidence="8 12"/>
<evidence type="ECO:0000256" key="9">
    <source>
        <dbReference type="ARBA" id="ARBA00070061"/>
    </source>
</evidence>
<dbReference type="GO" id="GO:0097173">
    <property type="term" value="P:N-acetylmuramic acid catabolic process"/>
    <property type="evidence" value="ECO:0007669"/>
    <property type="project" value="UniProtKB-UniPathway"/>
</dbReference>
<dbReference type="CDD" id="cd05007">
    <property type="entry name" value="SIS_Etherase"/>
    <property type="match status" value="1"/>
</dbReference>
<dbReference type="GO" id="GO:0046348">
    <property type="term" value="P:amino sugar catabolic process"/>
    <property type="evidence" value="ECO:0007669"/>
    <property type="project" value="InterPro"/>
</dbReference>
<dbReference type="FunFam" id="1.10.8.1080:FF:000001">
    <property type="entry name" value="N-acetylmuramic acid 6-phosphate etherase"/>
    <property type="match status" value="1"/>
</dbReference>
<comment type="similarity">
    <text evidence="7 12">Belongs to the GCKR-like family. MurNAc-6-P etherase subfamily.</text>
</comment>
<comment type="catalytic activity">
    <reaction evidence="4 12">
        <text>N-acetyl-D-muramate 6-phosphate + H2O = N-acetyl-D-glucosamine 6-phosphate + (R)-lactate</text>
        <dbReference type="Rhea" id="RHEA:26410"/>
        <dbReference type="ChEBI" id="CHEBI:15377"/>
        <dbReference type="ChEBI" id="CHEBI:16004"/>
        <dbReference type="ChEBI" id="CHEBI:57513"/>
        <dbReference type="ChEBI" id="CHEBI:58722"/>
        <dbReference type="EC" id="4.2.1.126"/>
    </reaction>
</comment>
<evidence type="ECO:0000259" key="13">
    <source>
        <dbReference type="PROSITE" id="PS51464"/>
    </source>
</evidence>
<dbReference type="NCBIfam" id="TIGR00274">
    <property type="entry name" value="N-acetylmuramic acid 6-phosphate etherase"/>
    <property type="match status" value="1"/>
</dbReference>
<dbReference type="RefSeq" id="WP_047940563.1">
    <property type="nucleotide sequence ID" value="NZ_JBANBP010000073.1"/>
</dbReference>
<keyword evidence="2 12" id="KW-0456">Lyase</keyword>
<comment type="subunit">
    <text evidence="1 12">Homodimer.</text>
</comment>
<evidence type="ECO:0000256" key="5">
    <source>
        <dbReference type="ARBA" id="ARBA00060595"/>
    </source>
</evidence>
<dbReference type="PANTHER" id="PTHR10088">
    <property type="entry name" value="GLUCOKINASE REGULATORY PROTEIN"/>
    <property type="match status" value="1"/>
</dbReference>
<gene>
    <name evidence="12 14" type="primary">murQ</name>
    <name evidence="14" type="ORF">ABW02_03750</name>
</gene>
<comment type="caution">
    <text evidence="14">The sequence shown here is derived from an EMBL/GenBank/DDBJ whole genome shotgun (WGS) entry which is preliminary data.</text>
</comment>
<name>A0A0J1LFW7_NIACI</name>
<comment type="function">
    <text evidence="12">Specifically catalyzes the cleavage of the D-lactyl ether substituent of MurNAc 6-phosphate, producing GlcNAc 6-phosphate and D-lactate.</text>
</comment>
<sequence>MEEKLELLTTESRNEQTMQIDTAEPIEILRLMNEQDQLVALAVKEVLSDIEVAVQYVFESFQKGGRLIYVGAGTSGRLGVLDAVECPPTFGTDPEMVQGLIAGGETAFFKAVEGAEDQPDLGIKDLKAISLSKNDTVIGIAASGRTPYVIGALQYARAVGAKTIALSCNKNADISKEAEQAIEVIVGPEVLTGSTRLKSGTAHKMILNMISTSSMILLGKAYENLMVDVHVSNEKLKERAIAIICKIADVSYEQALETLEEANLQVKTAIVMLKTNSSKQEAEQLLANANGYVKKAIQK</sequence>
<dbReference type="PATRIC" id="fig|1397.4.peg.2034"/>
<dbReference type="InterPro" id="IPR046348">
    <property type="entry name" value="SIS_dom_sf"/>
</dbReference>
<evidence type="ECO:0000256" key="8">
    <source>
        <dbReference type="ARBA" id="ARBA00067056"/>
    </source>
</evidence>
<keyword evidence="15" id="KW-1185">Reference proteome</keyword>
<evidence type="ECO:0000256" key="1">
    <source>
        <dbReference type="ARBA" id="ARBA00011738"/>
    </source>
</evidence>
<dbReference type="PROSITE" id="PS51464">
    <property type="entry name" value="SIS"/>
    <property type="match status" value="1"/>
</dbReference>
<evidence type="ECO:0000256" key="7">
    <source>
        <dbReference type="ARBA" id="ARBA00061234"/>
    </source>
</evidence>